<protein>
    <submittedName>
        <fullName evidence="1">Uncharacterized protein</fullName>
    </submittedName>
</protein>
<organism evidence="1">
    <name type="scientific">bioreactor metagenome</name>
    <dbReference type="NCBI Taxonomy" id="1076179"/>
    <lineage>
        <taxon>unclassified sequences</taxon>
        <taxon>metagenomes</taxon>
        <taxon>ecological metagenomes</taxon>
    </lineage>
</organism>
<sequence>MGFLWGRRGAARGLFDGDCGGLLVRPVRGLVVGAGVQLGGGLLAGEGCQGVTAWGVTDPDATAAF</sequence>
<gene>
    <name evidence="1" type="ORF">SDC9_161214</name>
</gene>
<reference evidence="1" key="1">
    <citation type="submission" date="2019-08" db="EMBL/GenBank/DDBJ databases">
        <authorList>
            <person name="Kucharzyk K."/>
            <person name="Murdoch R.W."/>
            <person name="Higgins S."/>
            <person name="Loffler F."/>
        </authorList>
    </citation>
    <scope>NUCLEOTIDE SEQUENCE</scope>
</reference>
<name>A0A645FHL4_9ZZZZ</name>
<evidence type="ECO:0000313" key="1">
    <source>
        <dbReference type="EMBL" id="MPN13888.1"/>
    </source>
</evidence>
<proteinExistence type="predicted"/>
<accession>A0A645FHL4</accession>
<dbReference type="EMBL" id="VSSQ01060440">
    <property type="protein sequence ID" value="MPN13888.1"/>
    <property type="molecule type" value="Genomic_DNA"/>
</dbReference>
<dbReference type="AlphaFoldDB" id="A0A645FHL4"/>
<comment type="caution">
    <text evidence="1">The sequence shown here is derived from an EMBL/GenBank/DDBJ whole genome shotgun (WGS) entry which is preliminary data.</text>
</comment>